<dbReference type="GO" id="GO:0005788">
    <property type="term" value="C:endoplasmic reticulum lumen"/>
    <property type="evidence" value="ECO:0007669"/>
    <property type="project" value="UniProtKB-SubCell"/>
</dbReference>
<evidence type="ECO:0000256" key="4">
    <source>
        <dbReference type="ARBA" id="ARBA00022741"/>
    </source>
</evidence>
<comment type="similarity">
    <text evidence="2">Belongs to the heat shock protein 70 family.</text>
</comment>
<dbReference type="PRINTS" id="PR00301">
    <property type="entry name" value="HEATSHOCK70"/>
</dbReference>
<sequence length="169" mass="18599">MDYFVSLFSANRKSSKGDIRSNARAMSKLSMEAERVMKILSANTETIAQVESLFENEDFKAKITRTDFETICHELFERISVPIFSALEAAQLPLPAIKEVILMGGGSRIPKVQDILMKITGKTELGKGINTDEAAALGAVYQAAYHSPGFRVMRFIVKDASPYAIAVGF</sequence>
<dbReference type="PROSITE" id="PS01036">
    <property type="entry name" value="HSP70_3"/>
    <property type="match status" value="1"/>
</dbReference>
<dbReference type="Gene3D" id="3.90.640.10">
    <property type="entry name" value="Actin, Chain A, domain 4"/>
    <property type="match status" value="1"/>
</dbReference>
<evidence type="ECO:0000256" key="7">
    <source>
        <dbReference type="ARBA" id="ARBA00040503"/>
    </source>
</evidence>
<dbReference type="GO" id="GO:0030968">
    <property type="term" value="P:endoplasmic reticulum unfolded protein response"/>
    <property type="evidence" value="ECO:0007669"/>
    <property type="project" value="TreeGrafter"/>
</dbReference>
<organism evidence="8 9">
    <name type="scientific">Protopolystoma xenopodis</name>
    <dbReference type="NCBI Taxonomy" id="117903"/>
    <lineage>
        <taxon>Eukaryota</taxon>
        <taxon>Metazoa</taxon>
        <taxon>Spiralia</taxon>
        <taxon>Lophotrochozoa</taxon>
        <taxon>Platyhelminthes</taxon>
        <taxon>Monogenea</taxon>
        <taxon>Polyopisthocotylea</taxon>
        <taxon>Polystomatidea</taxon>
        <taxon>Polystomatidae</taxon>
        <taxon>Protopolystoma</taxon>
    </lineage>
</organism>
<keyword evidence="5" id="KW-0067">ATP-binding</keyword>
<dbReference type="GO" id="GO:0034663">
    <property type="term" value="C:endoplasmic reticulum chaperone complex"/>
    <property type="evidence" value="ECO:0007669"/>
    <property type="project" value="TreeGrafter"/>
</dbReference>
<evidence type="ECO:0000256" key="5">
    <source>
        <dbReference type="ARBA" id="ARBA00022840"/>
    </source>
</evidence>
<evidence type="ECO:0000256" key="2">
    <source>
        <dbReference type="ARBA" id="ARBA00007381"/>
    </source>
</evidence>
<dbReference type="GO" id="GO:0005524">
    <property type="term" value="F:ATP binding"/>
    <property type="evidence" value="ECO:0007669"/>
    <property type="project" value="UniProtKB-KW"/>
</dbReference>
<dbReference type="PANTHER" id="PTHR45639">
    <property type="entry name" value="HSC70CB, ISOFORM G-RELATED"/>
    <property type="match status" value="1"/>
</dbReference>
<evidence type="ECO:0000256" key="3">
    <source>
        <dbReference type="ARBA" id="ARBA00022729"/>
    </source>
</evidence>
<dbReference type="Pfam" id="PF00012">
    <property type="entry name" value="HSP70"/>
    <property type="match status" value="1"/>
</dbReference>
<keyword evidence="3" id="KW-0732">Signal</keyword>
<dbReference type="SUPFAM" id="SSF53067">
    <property type="entry name" value="Actin-like ATPase domain"/>
    <property type="match status" value="1"/>
</dbReference>
<dbReference type="Proteomes" id="UP000784294">
    <property type="component" value="Unassembled WGS sequence"/>
</dbReference>
<comment type="caution">
    <text evidence="8">The sequence shown here is derived from an EMBL/GenBank/DDBJ whole genome shotgun (WGS) entry which is preliminary data.</text>
</comment>
<reference evidence="8" key="1">
    <citation type="submission" date="2018-11" db="EMBL/GenBank/DDBJ databases">
        <authorList>
            <consortium name="Pathogen Informatics"/>
        </authorList>
    </citation>
    <scope>NUCLEOTIDE SEQUENCE</scope>
</reference>
<evidence type="ECO:0000313" key="8">
    <source>
        <dbReference type="EMBL" id="VEL08884.1"/>
    </source>
</evidence>
<dbReference type="OrthoDB" id="10262720at2759"/>
<dbReference type="EMBL" id="CAAALY010004964">
    <property type="protein sequence ID" value="VEL08884.1"/>
    <property type="molecule type" value="Genomic_DNA"/>
</dbReference>
<proteinExistence type="inferred from homology"/>
<dbReference type="FunFam" id="3.90.640.10:FF:000003">
    <property type="entry name" value="Molecular chaperone DnaK"/>
    <property type="match status" value="1"/>
</dbReference>
<keyword evidence="9" id="KW-1185">Reference proteome</keyword>
<keyword evidence="6" id="KW-0143">Chaperone</keyword>
<evidence type="ECO:0000256" key="6">
    <source>
        <dbReference type="ARBA" id="ARBA00023186"/>
    </source>
</evidence>
<name>A0A448WD81_9PLAT</name>
<dbReference type="AlphaFoldDB" id="A0A448WD81"/>
<protein>
    <recommendedName>
        <fullName evidence="7">Hypoxia up-regulated protein 1</fullName>
    </recommendedName>
</protein>
<gene>
    <name evidence="8" type="ORF">PXEA_LOCUS2324</name>
</gene>
<dbReference type="InterPro" id="IPR013126">
    <property type="entry name" value="Hsp_70_fam"/>
</dbReference>
<dbReference type="PANTHER" id="PTHR45639:SF3">
    <property type="entry name" value="HYPOXIA UP-REGULATED PROTEIN 1"/>
    <property type="match status" value="1"/>
</dbReference>
<evidence type="ECO:0000313" key="9">
    <source>
        <dbReference type="Proteomes" id="UP000784294"/>
    </source>
</evidence>
<evidence type="ECO:0000256" key="1">
    <source>
        <dbReference type="ARBA" id="ARBA00004319"/>
    </source>
</evidence>
<accession>A0A448WD81</accession>
<dbReference type="InterPro" id="IPR018181">
    <property type="entry name" value="Heat_shock_70_CS"/>
</dbReference>
<dbReference type="GO" id="GO:0140662">
    <property type="term" value="F:ATP-dependent protein folding chaperone"/>
    <property type="evidence" value="ECO:0007669"/>
    <property type="project" value="InterPro"/>
</dbReference>
<comment type="subcellular location">
    <subcellularLocation>
        <location evidence="1">Endoplasmic reticulum lumen</location>
    </subcellularLocation>
</comment>
<keyword evidence="4" id="KW-0547">Nucleotide-binding</keyword>
<dbReference type="InterPro" id="IPR043129">
    <property type="entry name" value="ATPase_NBD"/>
</dbReference>